<evidence type="ECO:0000256" key="7">
    <source>
        <dbReference type="ARBA" id="ARBA00022679"/>
    </source>
</evidence>
<evidence type="ECO:0000256" key="3">
    <source>
        <dbReference type="ARBA" id="ARBA00022448"/>
    </source>
</evidence>
<dbReference type="SUPFAM" id="SSF52794">
    <property type="entry name" value="PTS system IIB component-like"/>
    <property type="match status" value="1"/>
</dbReference>
<dbReference type="Gene3D" id="3.40.930.10">
    <property type="entry name" value="Mannitol-specific EII, Chain A"/>
    <property type="match status" value="1"/>
</dbReference>
<evidence type="ECO:0000313" key="18">
    <source>
        <dbReference type="Proteomes" id="UP000681162"/>
    </source>
</evidence>
<feature type="domain" description="PTS EIIC type-2" evidence="16">
    <location>
        <begin position="340"/>
        <end position="666"/>
    </location>
</feature>
<dbReference type="PROSITE" id="PS51094">
    <property type="entry name" value="PTS_EIIA_TYPE_2"/>
    <property type="match status" value="1"/>
</dbReference>
<organism evidence="17 18">
    <name type="scientific">Paenibacillus antibioticophila</name>
    <dbReference type="NCBI Taxonomy" id="1274374"/>
    <lineage>
        <taxon>Bacteria</taxon>
        <taxon>Bacillati</taxon>
        <taxon>Bacillota</taxon>
        <taxon>Bacilli</taxon>
        <taxon>Bacillales</taxon>
        <taxon>Paenibacillaceae</taxon>
        <taxon>Paenibacillus</taxon>
    </lineage>
</organism>
<dbReference type="InterPro" id="IPR013014">
    <property type="entry name" value="PTS_EIIC_2"/>
</dbReference>
<dbReference type="Pfam" id="PF02378">
    <property type="entry name" value="PTS_EIIC"/>
    <property type="match status" value="1"/>
</dbReference>
<feature type="transmembrane region" description="Helical" evidence="13">
    <location>
        <begin position="504"/>
        <end position="525"/>
    </location>
</feature>
<comment type="caution">
    <text evidence="17">The sequence shown here is derived from an EMBL/GenBank/DDBJ whole genome shotgun (WGS) entry which is preliminary data.</text>
</comment>
<gene>
    <name evidence="17" type="primary">fruA</name>
    <name evidence="17" type="ORF">J41TS12_41800</name>
</gene>
<reference evidence="17 18" key="1">
    <citation type="submission" date="2021-03" db="EMBL/GenBank/DDBJ databases">
        <title>Antimicrobial resistance genes in bacteria isolated from Japanese honey, and their potential for conferring macrolide and lincosamide resistance in the American foulbrood pathogen Paenibacillus larvae.</title>
        <authorList>
            <person name="Okamoto M."/>
            <person name="Kumagai M."/>
            <person name="Kanamori H."/>
            <person name="Takamatsu D."/>
        </authorList>
    </citation>
    <scope>NUCLEOTIDE SEQUENCE [LARGE SCALE GENOMIC DNA]</scope>
    <source>
        <strain evidence="17 18">J41TS12</strain>
    </source>
</reference>
<dbReference type="GO" id="GO:0005886">
    <property type="term" value="C:plasma membrane"/>
    <property type="evidence" value="ECO:0007669"/>
    <property type="project" value="UniProtKB-SubCell"/>
</dbReference>
<evidence type="ECO:0000256" key="13">
    <source>
        <dbReference type="SAM" id="Phobius"/>
    </source>
</evidence>
<feature type="transmembrane region" description="Helical" evidence="13">
    <location>
        <begin position="545"/>
        <end position="569"/>
    </location>
</feature>
<evidence type="ECO:0000259" key="16">
    <source>
        <dbReference type="PROSITE" id="PS51104"/>
    </source>
</evidence>
<feature type="transmembrane region" description="Helical" evidence="13">
    <location>
        <begin position="581"/>
        <end position="601"/>
    </location>
</feature>
<keyword evidence="18" id="KW-1185">Reference proteome</keyword>
<keyword evidence="4" id="KW-1003">Cell membrane</keyword>
<keyword evidence="10 13" id="KW-1133">Transmembrane helix</keyword>
<dbReference type="InterPro" id="IPR003352">
    <property type="entry name" value="PTS_EIIC"/>
</dbReference>
<dbReference type="InterPro" id="IPR003353">
    <property type="entry name" value="PTS_IIB_fruc"/>
</dbReference>
<feature type="transmembrane region" description="Helical" evidence="13">
    <location>
        <begin position="380"/>
        <end position="405"/>
    </location>
</feature>
<evidence type="ECO:0000313" key="17">
    <source>
        <dbReference type="EMBL" id="GIO39319.1"/>
    </source>
</evidence>
<dbReference type="Pfam" id="PF00359">
    <property type="entry name" value="PTS_EIIA_2"/>
    <property type="match status" value="1"/>
</dbReference>
<keyword evidence="8" id="KW-0598">Phosphotransferase system</keyword>
<feature type="transmembrane region" description="Helical" evidence="13">
    <location>
        <begin position="607"/>
        <end position="625"/>
    </location>
</feature>
<dbReference type="NCBIfam" id="TIGR00848">
    <property type="entry name" value="fruA"/>
    <property type="match status" value="1"/>
</dbReference>
<dbReference type="CDD" id="cd00211">
    <property type="entry name" value="PTS_IIA_fru"/>
    <property type="match status" value="1"/>
</dbReference>
<dbReference type="SUPFAM" id="SSF55804">
    <property type="entry name" value="Phoshotransferase/anion transport protein"/>
    <property type="match status" value="1"/>
</dbReference>
<dbReference type="AlphaFoldDB" id="A0A919XUM7"/>
<evidence type="ECO:0000256" key="5">
    <source>
        <dbReference type="ARBA" id="ARBA00022553"/>
    </source>
</evidence>
<dbReference type="InterPro" id="IPR050864">
    <property type="entry name" value="Bacterial_PTS_Sugar_Transport"/>
</dbReference>
<keyword evidence="6" id="KW-0762">Sugar transport</keyword>
<keyword evidence="9 13" id="KW-0812">Transmembrane</keyword>
<dbReference type="InterPro" id="IPR036095">
    <property type="entry name" value="PTS_EIIB-like_sf"/>
</dbReference>
<evidence type="ECO:0000259" key="14">
    <source>
        <dbReference type="PROSITE" id="PS51094"/>
    </source>
</evidence>
<comment type="subcellular location">
    <subcellularLocation>
        <location evidence="1">Cell inner membrane</location>
        <topology evidence="1">Multi-pass membrane protein</topology>
    </subcellularLocation>
    <subcellularLocation>
        <location evidence="2">Cytoplasm</location>
    </subcellularLocation>
</comment>
<name>A0A919XUM7_9BACL</name>
<keyword evidence="7" id="KW-0808">Transferase</keyword>
<dbReference type="FunFam" id="3.40.930.10:FF:000009">
    <property type="entry name" value="PTS system, fructose specific IIABC component"/>
    <property type="match status" value="1"/>
</dbReference>
<dbReference type="InterPro" id="IPR013011">
    <property type="entry name" value="PTS_EIIB_2"/>
</dbReference>
<feature type="transmembrane region" description="Helical" evidence="13">
    <location>
        <begin position="465"/>
        <end position="483"/>
    </location>
</feature>
<sequence length="681" mass="70821">MKITDLMLKETMIMNLQATTKEAALNELIASLSASGRINDAVEFKQAILRREGESSTGIGGGIAMPHAKTKAVNEATVVFAKSAQGVDFEALDGEPAYLFFMIAAPDGAGNTHMRTLASLSRLLIDSDFIQQLMNTSSPEEVTRLFDERQSAEEAAKAVKEKAKLEAEAHNAGDTPAAVAGAAQVTGTAKAVGDAATVISTDADRDSGDHGEEPFVIAVTACPTGIAHTFMAEDALKKKAKEMGVNIRVETNGSEGAGNVLTAEEIRRAKGVIVAADKKVDMDRFDGKPVLQRPVSDGIRKPEELIRKAVNGEAPIYRSAGAGGQAEADKDGKTSVGSKIYKDLMNGVSHMLPFVVGGGILLALSFLFEQVLGSDHPLVTLLMAIGGGDGAFHFLIPVLAGFIAMSIGDRPALMPGMVGGLMAVGANAGFLGGLAAGFLAGYVVIGLRKVFAGLPKTLEGLKPILLYPIFGLLVTGAIMHYLFGPFFSWINEGMINALNNLGTGNMVLLGVLLGGMMAIDMGGPFNKAAYTFAIGVFTSSGNTNGMMMAAVMAGGMVPPLAIALATTLFKNKFTAQERQSGLTNYVLGFSFITEGAIPFAAADPLRVLTTSIIGAGIAGGLTQWWGINIPAPHGGIFVAALANHALLFLLAVIIGAVISGLAFGLWKRPLVGAEKLAASGK</sequence>
<dbReference type="GO" id="GO:0005351">
    <property type="term" value="F:carbohydrate:proton symporter activity"/>
    <property type="evidence" value="ECO:0007669"/>
    <property type="project" value="InterPro"/>
</dbReference>
<dbReference type="GO" id="GO:0009401">
    <property type="term" value="P:phosphoenolpyruvate-dependent sugar phosphotransferase system"/>
    <property type="evidence" value="ECO:0007669"/>
    <property type="project" value="UniProtKB-KW"/>
</dbReference>
<dbReference type="PROSITE" id="PS51104">
    <property type="entry name" value="PTS_EIIC_TYPE_2"/>
    <property type="match status" value="1"/>
</dbReference>
<dbReference type="InterPro" id="IPR016152">
    <property type="entry name" value="PTrfase/Anion_transptr"/>
</dbReference>
<evidence type="ECO:0000256" key="2">
    <source>
        <dbReference type="ARBA" id="ARBA00004496"/>
    </source>
</evidence>
<proteinExistence type="predicted"/>
<dbReference type="RefSeq" id="WP_212942478.1">
    <property type="nucleotide sequence ID" value="NZ_BORR01000020.1"/>
</dbReference>
<keyword evidence="5" id="KW-0597">Phosphoprotein</keyword>
<feature type="domain" description="PTS EIIB type-2" evidence="15">
    <location>
        <begin position="216"/>
        <end position="311"/>
    </location>
</feature>
<dbReference type="InterPro" id="IPR002178">
    <property type="entry name" value="PTS_EIIA_type-2_dom"/>
</dbReference>
<accession>A0A919XUM7</accession>
<dbReference type="GO" id="GO:0022877">
    <property type="term" value="F:protein-N(PI)-phosphohistidine-fructose phosphotransferase system transporter activity"/>
    <property type="evidence" value="ECO:0007669"/>
    <property type="project" value="InterPro"/>
</dbReference>
<dbReference type="PANTHER" id="PTHR30505">
    <property type="entry name" value="FRUCTOSE-LIKE PERMEASE"/>
    <property type="match status" value="1"/>
</dbReference>
<dbReference type="InterPro" id="IPR003501">
    <property type="entry name" value="PTS_EIIB_2/3"/>
</dbReference>
<dbReference type="PROSITE" id="PS00372">
    <property type="entry name" value="PTS_EIIA_TYPE_2_HIS"/>
    <property type="match status" value="1"/>
</dbReference>
<dbReference type="GO" id="GO:0090563">
    <property type="term" value="F:protein-phosphocysteine-sugar phosphotransferase activity"/>
    <property type="evidence" value="ECO:0007669"/>
    <property type="project" value="TreeGrafter"/>
</dbReference>
<dbReference type="CDD" id="cd05569">
    <property type="entry name" value="PTS_IIB_fructose"/>
    <property type="match status" value="1"/>
</dbReference>
<evidence type="ECO:0000256" key="8">
    <source>
        <dbReference type="ARBA" id="ARBA00022683"/>
    </source>
</evidence>
<dbReference type="FunFam" id="3.40.50.2300:FF:000014">
    <property type="entry name" value="PTS system fructose-like transporter subunit IIB"/>
    <property type="match status" value="1"/>
</dbReference>
<dbReference type="Gene3D" id="3.40.50.2300">
    <property type="match status" value="1"/>
</dbReference>
<keyword evidence="12" id="KW-0175">Coiled coil</keyword>
<dbReference type="PANTHER" id="PTHR30505:SF28">
    <property type="entry name" value="PTS SYSTEM 2-O-ALPHA-MANNOSYL-D-GLYCERATE-SPECIFIC EIIABC COMPONENT"/>
    <property type="match status" value="1"/>
</dbReference>
<keyword evidence="3" id="KW-0813">Transport</keyword>
<evidence type="ECO:0000256" key="10">
    <source>
        <dbReference type="ARBA" id="ARBA00022989"/>
    </source>
</evidence>
<dbReference type="NCBIfam" id="TIGR00829">
    <property type="entry name" value="FRU"/>
    <property type="match status" value="1"/>
</dbReference>
<feature type="transmembrane region" description="Helical" evidence="13">
    <location>
        <begin position="417"/>
        <end position="445"/>
    </location>
</feature>
<evidence type="ECO:0000259" key="15">
    <source>
        <dbReference type="PROSITE" id="PS51099"/>
    </source>
</evidence>
<dbReference type="Proteomes" id="UP000681162">
    <property type="component" value="Unassembled WGS sequence"/>
</dbReference>
<dbReference type="Pfam" id="PF02302">
    <property type="entry name" value="PTS_IIB"/>
    <property type="match status" value="1"/>
</dbReference>
<feature type="transmembrane region" description="Helical" evidence="13">
    <location>
        <begin position="637"/>
        <end position="666"/>
    </location>
</feature>
<evidence type="ECO:0000256" key="6">
    <source>
        <dbReference type="ARBA" id="ARBA00022597"/>
    </source>
</evidence>
<dbReference type="NCBIfam" id="TIGR01427">
    <property type="entry name" value="PTS_IIC_fructo"/>
    <property type="match status" value="1"/>
</dbReference>
<feature type="domain" description="PTS EIIA type-2" evidence="14">
    <location>
        <begin position="5"/>
        <end position="149"/>
    </location>
</feature>
<dbReference type="EMBL" id="BORR01000020">
    <property type="protein sequence ID" value="GIO39319.1"/>
    <property type="molecule type" value="Genomic_DNA"/>
</dbReference>
<evidence type="ECO:0000256" key="11">
    <source>
        <dbReference type="ARBA" id="ARBA00023136"/>
    </source>
</evidence>
<keyword evidence="11 13" id="KW-0472">Membrane</keyword>
<evidence type="ECO:0000256" key="9">
    <source>
        <dbReference type="ARBA" id="ARBA00022692"/>
    </source>
</evidence>
<dbReference type="PROSITE" id="PS51099">
    <property type="entry name" value="PTS_EIIB_TYPE_2"/>
    <property type="match status" value="1"/>
</dbReference>
<dbReference type="InterPro" id="IPR004715">
    <property type="entry name" value="PTS_IIA_fruc"/>
</dbReference>
<evidence type="ECO:0000256" key="12">
    <source>
        <dbReference type="SAM" id="Coils"/>
    </source>
</evidence>
<dbReference type="InterPro" id="IPR006327">
    <property type="entry name" value="PTS_IIC_fruc"/>
</dbReference>
<evidence type="ECO:0000256" key="4">
    <source>
        <dbReference type="ARBA" id="ARBA00022475"/>
    </source>
</evidence>
<protein>
    <submittedName>
        <fullName evidence="17">PTS fructose transporter subunit IIC</fullName>
    </submittedName>
</protein>
<feature type="transmembrane region" description="Helical" evidence="13">
    <location>
        <begin position="348"/>
        <end position="368"/>
    </location>
</feature>
<feature type="coiled-coil region" evidence="12">
    <location>
        <begin position="142"/>
        <end position="175"/>
    </location>
</feature>
<dbReference type="GO" id="GO:0005737">
    <property type="term" value="C:cytoplasm"/>
    <property type="evidence" value="ECO:0007669"/>
    <property type="project" value="UniProtKB-SubCell"/>
</dbReference>
<evidence type="ECO:0000256" key="1">
    <source>
        <dbReference type="ARBA" id="ARBA00004429"/>
    </source>
</evidence>